<dbReference type="OrthoDB" id="42889at2759"/>
<dbReference type="EMBL" id="CP064812">
    <property type="protein sequence ID" value="QPG74119.1"/>
    <property type="molecule type" value="Genomic_DNA"/>
</dbReference>
<accession>A0A875S2R9</accession>
<dbReference type="InterPro" id="IPR046341">
    <property type="entry name" value="SET_dom_sf"/>
</dbReference>
<dbReference type="InterPro" id="IPR050600">
    <property type="entry name" value="SETD3_SETD6_MTase"/>
</dbReference>
<dbReference type="GeneID" id="62194842"/>
<dbReference type="SUPFAM" id="SSF82199">
    <property type="entry name" value="SET domain"/>
    <property type="match status" value="1"/>
</dbReference>
<protein>
    <recommendedName>
        <fullName evidence="3">SET domain-containing protein</fullName>
    </recommendedName>
</protein>
<evidence type="ECO:0000313" key="2">
    <source>
        <dbReference type="Proteomes" id="UP000662931"/>
    </source>
</evidence>
<proteinExistence type="predicted"/>
<dbReference type="PANTHER" id="PTHR13271">
    <property type="entry name" value="UNCHARACTERIZED PUTATIVE METHYLTRANSFERASE"/>
    <property type="match status" value="1"/>
</dbReference>
<dbReference type="GO" id="GO:0005634">
    <property type="term" value="C:nucleus"/>
    <property type="evidence" value="ECO:0007669"/>
    <property type="project" value="TreeGrafter"/>
</dbReference>
<reference evidence="1" key="1">
    <citation type="submission" date="2020-10" db="EMBL/GenBank/DDBJ databases">
        <authorList>
            <person name="Roach M.J.R."/>
        </authorList>
    </citation>
    <scope>NUCLEOTIDE SEQUENCE</scope>
    <source>
        <strain evidence="1">CBS 1945</strain>
    </source>
</reference>
<evidence type="ECO:0000313" key="1">
    <source>
        <dbReference type="EMBL" id="QPG74119.1"/>
    </source>
</evidence>
<organism evidence="1 2">
    <name type="scientific">Eeniella nana</name>
    <name type="common">Yeast</name>
    <name type="synonym">Brettanomyces nanus</name>
    <dbReference type="NCBI Taxonomy" id="13502"/>
    <lineage>
        <taxon>Eukaryota</taxon>
        <taxon>Fungi</taxon>
        <taxon>Dikarya</taxon>
        <taxon>Ascomycota</taxon>
        <taxon>Saccharomycotina</taxon>
        <taxon>Pichiomycetes</taxon>
        <taxon>Pichiales</taxon>
        <taxon>Pichiaceae</taxon>
        <taxon>Brettanomyces</taxon>
    </lineage>
</organism>
<dbReference type="Gene3D" id="3.90.1410.10">
    <property type="entry name" value="set domain protein methyltransferase, domain 1"/>
    <property type="match status" value="1"/>
</dbReference>
<dbReference type="GO" id="GO:0016279">
    <property type="term" value="F:protein-lysine N-methyltransferase activity"/>
    <property type="evidence" value="ECO:0007669"/>
    <property type="project" value="TreeGrafter"/>
</dbReference>
<dbReference type="RefSeq" id="XP_038777684.1">
    <property type="nucleotide sequence ID" value="XM_038921756.1"/>
</dbReference>
<gene>
    <name evidence="1" type="ORF">FOA43_001441</name>
</gene>
<keyword evidence="2" id="KW-1185">Reference proteome</keyword>
<dbReference type="KEGG" id="bnn:FOA43_001441"/>
<dbReference type="PANTHER" id="PTHR13271:SF147">
    <property type="entry name" value="PROTEIN-LYSINE N-METHYLTRANSFERASE EFM1-RELATED"/>
    <property type="match status" value="1"/>
</dbReference>
<dbReference type="Proteomes" id="UP000662931">
    <property type="component" value="Chromosome 1"/>
</dbReference>
<dbReference type="AlphaFoldDB" id="A0A875S2R9"/>
<name>A0A875S2R9_EENNA</name>
<sequence length="574" mass="66653">MTDLQSKLNELVGWCKNQGAKIDSRLKFEYSVEKGIYTVYRPSQDESDESPNFVVEIPRKMLIVPQTARDFFESMVLGFHSELSSTVLLKGYLAYKLTSPEDLKNPYFRLLPKLREIRSPLTYSEAELQLLENTNLYRGTQVRMDQLKTEYQLLMKDIGDNVDRIKFDDFLWGHLILSSRSFPFKIVDENADPRSVMMMPLVDLMNHEPMGRVAWSFTGSHFKVDVEVSNIEMKLANGDGEIEICNNYGPKGNEELLMGYGFVIPDNSFDYLQLSLGRESILKLTEGVDLKQWGVSKLPRLDDYTYSVVTNVYEDPATLERLGLPDRDDEFVVFMCNKDHSIPEGLLELFGVICRNSEDELPTLKSQLNGINKLRESLDTRFKNKLDVMPSKTPEMSLLNFGNCKYYRNGQLKVYNLMKKVLKEKEKQLLKTNRKNLITIKDVVRKDSEEFGAFIQLYQLPVENLNKFEMELFVHLWLFKTVNYHYSSSDSSALPIKILVEDFKRLQKGENHVQKDPFLVDLYEQAITPLRRNKDLNDLIVGDYWDLESFLLVDIVYRRHSYEKGSVLEPVLII</sequence>
<evidence type="ECO:0008006" key="3">
    <source>
        <dbReference type="Google" id="ProtNLM"/>
    </source>
</evidence>